<accession>A0A1I7S369</accession>
<evidence type="ECO:0000313" key="1">
    <source>
        <dbReference type="EMBL" id="CAD5226714.1"/>
    </source>
</evidence>
<dbReference type="WBParaSite" id="BXY_0744900.1">
    <property type="protein sequence ID" value="BXY_0744900.1"/>
    <property type="gene ID" value="BXY_0744900"/>
</dbReference>
<dbReference type="Proteomes" id="UP000582659">
    <property type="component" value="Unassembled WGS sequence"/>
</dbReference>
<proteinExistence type="predicted"/>
<sequence>MRSSAAEVPLKVIDVASELACHQMRDMIGSELDNCIGLWTQGIDFLCAVPLYVRGNQMMPIRNLGGAPKPAAQRKPEVLSASRWFYSGEHCS</sequence>
<keyword evidence="3" id="KW-1185">Reference proteome</keyword>
<reference evidence="4" key="1">
    <citation type="submission" date="2016-11" db="UniProtKB">
        <authorList>
            <consortium name="WormBaseParasite"/>
        </authorList>
    </citation>
    <scope>IDENTIFICATION</scope>
</reference>
<dbReference type="Proteomes" id="UP000659654">
    <property type="component" value="Unassembled WGS sequence"/>
</dbReference>
<evidence type="ECO:0000313" key="2">
    <source>
        <dbReference type="Proteomes" id="UP000095284"/>
    </source>
</evidence>
<reference evidence="1" key="2">
    <citation type="submission" date="2020-09" db="EMBL/GenBank/DDBJ databases">
        <authorList>
            <person name="Kikuchi T."/>
        </authorList>
    </citation>
    <scope>NUCLEOTIDE SEQUENCE</scope>
    <source>
        <strain evidence="1">Ka4C1</strain>
    </source>
</reference>
<protein>
    <submittedName>
        <fullName evidence="1">(pine wood nematode) hypothetical protein</fullName>
    </submittedName>
</protein>
<organism evidence="2 4">
    <name type="scientific">Bursaphelenchus xylophilus</name>
    <name type="common">Pinewood nematode worm</name>
    <name type="synonym">Aphelenchoides xylophilus</name>
    <dbReference type="NCBI Taxonomy" id="6326"/>
    <lineage>
        <taxon>Eukaryota</taxon>
        <taxon>Metazoa</taxon>
        <taxon>Ecdysozoa</taxon>
        <taxon>Nematoda</taxon>
        <taxon>Chromadorea</taxon>
        <taxon>Rhabditida</taxon>
        <taxon>Tylenchina</taxon>
        <taxon>Tylenchomorpha</taxon>
        <taxon>Aphelenchoidea</taxon>
        <taxon>Aphelenchoididae</taxon>
        <taxon>Bursaphelenchus</taxon>
    </lineage>
</organism>
<dbReference type="Proteomes" id="UP000095284">
    <property type="component" value="Unplaced"/>
</dbReference>
<dbReference type="AlphaFoldDB" id="A0A1I7S369"/>
<evidence type="ECO:0000313" key="4">
    <source>
        <dbReference type="WBParaSite" id="BXY_0744900.1"/>
    </source>
</evidence>
<dbReference type="EMBL" id="CAJFCV020000004">
    <property type="protein sequence ID" value="CAG9116115.1"/>
    <property type="molecule type" value="Genomic_DNA"/>
</dbReference>
<gene>
    <name evidence="1" type="ORF">BXYJ_LOCUS9259</name>
</gene>
<dbReference type="EMBL" id="CAJFDI010000004">
    <property type="protein sequence ID" value="CAD5226714.1"/>
    <property type="molecule type" value="Genomic_DNA"/>
</dbReference>
<name>A0A1I7S369_BURXY</name>
<evidence type="ECO:0000313" key="3">
    <source>
        <dbReference type="Proteomes" id="UP000659654"/>
    </source>
</evidence>